<reference evidence="1" key="1">
    <citation type="submission" date="2021-06" db="EMBL/GenBank/DDBJ databases">
        <authorList>
            <person name="Kallberg Y."/>
            <person name="Tangrot J."/>
            <person name="Rosling A."/>
        </authorList>
    </citation>
    <scope>NUCLEOTIDE SEQUENCE</scope>
    <source>
        <strain evidence="1">FL130A</strain>
    </source>
</reference>
<protein>
    <submittedName>
        <fullName evidence="1">11192_t:CDS:1</fullName>
    </submittedName>
</protein>
<dbReference type="Proteomes" id="UP000789508">
    <property type="component" value="Unassembled WGS sequence"/>
</dbReference>
<accession>A0A9N9IE69</accession>
<keyword evidence="2" id="KW-1185">Reference proteome</keyword>
<comment type="caution">
    <text evidence="1">The sequence shown here is derived from an EMBL/GenBank/DDBJ whole genome shotgun (WGS) entry which is preliminary data.</text>
</comment>
<sequence length="138" mass="16285">SYIVVRLPVHLDGQQNIYFDKESDIPSTLEKGQHTKLTRYFDLCKNNPDYEKIQNLRYIDMPNIIFRKIIIGFEDIRTIEGVRYKTFKEAAAQIRLADDDDECDKYLKEAVTHKIPIQLKQLFASIIIYYQPANLKEL</sequence>
<dbReference type="AlphaFoldDB" id="A0A9N9IE69"/>
<gene>
    <name evidence="1" type="ORF">ALEPTO_LOCUS12697</name>
</gene>
<dbReference type="EMBL" id="CAJVPS010031513">
    <property type="protein sequence ID" value="CAG8733310.1"/>
    <property type="molecule type" value="Genomic_DNA"/>
</dbReference>
<evidence type="ECO:0000313" key="1">
    <source>
        <dbReference type="EMBL" id="CAG8733310.1"/>
    </source>
</evidence>
<proteinExistence type="predicted"/>
<feature type="non-terminal residue" evidence="1">
    <location>
        <position position="138"/>
    </location>
</feature>
<evidence type="ECO:0000313" key="2">
    <source>
        <dbReference type="Proteomes" id="UP000789508"/>
    </source>
</evidence>
<dbReference type="OrthoDB" id="1728974at2759"/>
<name>A0A9N9IE69_9GLOM</name>
<organism evidence="1 2">
    <name type="scientific">Ambispora leptoticha</name>
    <dbReference type="NCBI Taxonomy" id="144679"/>
    <lineage>
        <taxon>Eukaryota</taxon>
        <taxon>Fungi</taxon>
        <taxon>Fungi incertae sedis</taxon>
        <taxon>Mucoromycota</taxon>
        <taxon>Glomeromycotina</taxon>
        <taxon>Glomeromycetes</taxon>
        <taxon>Archaeosporales</taxon>
        <taxon>Ambisporaceae</taxon>
        <taxon>Ambispora</taxon>
    </lineage>
</organism>